<dbReference type="CDD" id="cd07023">
    <property type="entry name" value="S49_Sppa_N_C"/>
    <property type="match status" value="1"/>
</dbReference>
<evidence type="ECO:0000256" key="4">
    <source>
        <dbReference type="ARBA" id="ARBA00022825"/>
    </source>
</evidence>
<feature type="domain" description="Peptidase S49" evidence="5">
    <location>
        <begin position="127"/>
        <end position="277"/>
    </location>
</feature>
<evidence type="ECO:0000313" key="7">
    <source>
        <dbReference type="Proteomes" id="UP000007845"/>
    </source>
</evidence>
<dbReference type="Gene3D" id="6.20.330.10">
    <property type="match status" value="1"/>
</dbReference>
<evidence type="ECO:0000256" key="1">
    <source>
        <dbReference type="ARBA" id="ARBA00008683"/>
    </source>
</evidence>
<organism evidence="6 7">
    <name type="scientific">Pseudodesulfovibrio mercurii</name>
    <dbReference type="NCBI Taxonomy" id="641491"/>
    <lineage>
        <taxon>Bacteria</taxon>
        <taxon>Pseudomonadati</taxon>
        <taxon>Thermodesulfobacteriota</taxon>
        <taxon>Desulfovibrionia</taxon>
        <taxon>Desulfovibrionales</taxon>
        <taxon>Desulfovibrionaceae</taxon>
    </lineage>
</organism>
<dbReference type="GO" id="GO:0006508">
    <property type="term" value="P:proteolysis"/>
    <property type="evidence" value="ECO:0007669"/>
    <property type="project" value="UniProtKB-KW"/>
</dbReference>
<dbReference type="RefSeq" id="WP_014322361.1">
    <property type="nucleotide sequence ID" value="NC_016803.1"/>
</dbReference>
<dbReference type="InterPro" id="IPR002142">
    <property type="entry name" value="Peptidase_S49"/>
</dbReference>
<accession>F0JFL0</accession>
<dbReference type="InterPro" id="IPR047272">
    <property type="entry name" value="S49_SppA_C"/>
</dbReference>
<keyword evidence="2" id="KW-0645">Protease</keyword>
<dbReference type="Proteomes" id="UP000007845">
    <property type="component" value="Chromosome"/>
</dbReference>
<sequence length="335" mass="36088">MPTRLSSPTTRRLPLAALFLALLLVLPGCAPKIKIFASQATEPLKEYVVDGEGPGKIALIHLRGFLSTEPAQGMLRSQPSAVQELVNNLKLAEADDQVGAVVVAIDSPGGTTTASDVLYHELTAFKQRTGKPVVAAMFDVAASGGYYAALPADWIVAHPTTITGSVGVVFMRPKLNGLMDKVGVDVEVSKSGRDKDMGSPFRPTTPEEEALFQGIIDDMAARFYALVQEHRHLTPAHLETVKTARVFTASQALSIGLIDQIGYVQDAFAKARDLAGLDPECKVVTYRRDMYPDDNPYNTLDSAEPYKPSLLGVDAGFVLPPRAGFCYVWEGGVTR</sequence>
<dbReference type="KEGG" id="ddn:DND132_1728"/>
<dbReference type="HOGENOM" id="CLU_046540_0_1_7"/>
<dbReference type="STRING" id="641491.DND132_1728"/>
<evidence type="ECO:0000259" key="5">
    <source>
        <dbReference type="Pfam" id="PF01343"/>
    </source>
</evidence>
<keyword evidence="3" id="KW-0378">Hydrolase</keyword>
<dbReference type="AlphaFoldDB" id="F0JFL0"/>
<dbReference type="Gene3D" id="3.90.226.10">
    <property type="entry name" value="2-enoyl-CoA Hydratase, Chain A, domain 1"/>
    <property type="match status" value="1"/>
</dbReference>
<gene>
    <name evidence="6" type="ORF">DND132_1728</name>
</gene>
<comment type="similarity">
    <text evidence="1">Belongs to the peptidase S49 family.</text>
</comment>
<name>F0JFL0_9BACT</name>
<protein>
    <submittedName>
        <fullName evidence="6">Signal peptide peptidase SppA, 36K type</fullName>
    </submittedName>
</protein>
<dbReference type="Pfam" id="PF01343">
    <property type="entry name" value="Peptidase_S49"/>
    <property type="match status" value="1"/>
</dbReference>
<keyword evidence="7" id="KW-1185">Reference proteome</keyword>
<dbReference type="PANTHER" id="PTHR42987">
    <property type="entry name" value="PEPTIDASE S49"/>
    <property type="match status" value="1"/>
</dbReference>
<dbReference type="InterPro" id="IPR004635">
    <property type="entry name" value="Pept_S49_SppA"/>
</dbReference>
<dbReference type="InterPro" id="IPR029045">
    <property type="entry name" value="ClpP/crotonase-like_dom_sf"/>
</dbReference>
<dbReference type="eggNOG" id="COG0616">
    <property type="taxonomic scope" value="Bacteria"/>
</dbReference>
<proteinExistence type="inferred from homology"/>
<reference evidence="6 7" key="1">
    <citation type="journal article" date="2011" name="J. Bacteriol.">
        <title>Genome sequence of the mercury-methylating strain Desulfovibrio desulfuricans ND132.</title>
        <authorList>
            <person name="Brown S.D."/>
            <person name="Gilmour C.C."/>
            <person name="Kucken A.M."/>
            <person name="Wall J.D."/>
            <person name="Elias D.A."/>
            <person name="Brandt C.C."/>
            <person name="Podar M."/>
            <person name="Chertkov O."/>
            <person name="Held B."/>
            <person name="Bruce D.C."/>
            <person name="Detter J.C."/>
            <person name="Tapia R."/>
            <person name="Han C.S."/>
            <person name="Goodwin L.A."/>
            <person name="Cheng J.F."/>
            <person name="Pitluck S."/>
            <person name="Woyke T."/>
            <person name="Mikhailova N."/>
            <person name="Ivanova N.N."/>
            <person name="Han J."/>
            <person name="Lucas S."/>
            <person name="Lapidus A.L."/>
            <person name="Land M.L."/>
            <person name="Hauser L.J."/>
            <person name="Palumbo A.V."/>
        </authorList>
    </citation>
    <scope>NUCLEOTIDE SEQUENCE [LARGE SCALE GENOMIC DNA]</scope>
    <source>
        <strain evidence="6 7">ND132</strain>
    </source>
</reference>
<keyword evidence="4" id="KW-0720">Serine protease</keyword>
<evidence type="ECO:0000256" key="2">
    <source>
        <dbReference type="ARBA" id="ARBA00022670"/>
    </source>
</evidence>
<evidence type="ECO:0000313" key="6">
    <source>
        <dbReference type="EMBL" id="EGB14934.1"/>
    </source>
</evidence>
<dbReference type="EMBL" id="CP003220">
    <property type="protein sequence ID" value="EGB14934.1"/>
    <property type="molecule type" value="Genomic_DNA"/>
</dbReference>
<dbReference type="GO" id="GO:0008236">
    <property type="term" value="F:serine-type peptidase activity"/>
    <property type="evidence" value="ECO:0007669"/>
    <property type="project" value="UniProtKB-KW"/>
</dbReference>
<dbReference type="PANTHER" id="PTHR42987:SF6">
    <property type="entry name" value="PROTEINASE IV"/>
    <property type="match status" value="1"/>
</dbReference>
<evidence type="ECO:0000256" key="3">
    <source>
        <dbReference type="ARBA" id="ARBA00022801"/>
    </source>
</evidence>
<dbReference type="NCBIfam" id="TIGR00706">
    <property type="entry name" value="SppA_dom"/>
    <property type="match status" value="1"/>
</dbReference>
<dbReference type="SUPFAM" id="SSF52096">
    <property type="entry name" value="ClpP/crotonase"/>
    <property type="match status" value="1"/>
</dbReference>
<dbReference type="OrthoDB" id="9764363at2"/>
<dbReference type="SMR" id="F0JFL0"/>